<evidence type="ECO:0000313" key="2">
    <source>
        <dbReference type="Proteomes" id="UP000012019"/>
    </source>
</evidence>
<dbReference type="RefSeq" id="WP_009727515.1">
    <property type="nucleotide sequence ID" value="NZ_APHR01000080.1"/>
</dbReference>
<reference evidence="1 2" key="1">
    <citation type="journal article" date="2013" name="Genome Announc.">
        <title>Draft Genome Sequence of Methylophaga lonarensis MPLT, a Haloalkaliphilic (Non-Methane-Utilizing) Methylotroph.</title>
        <authorList>
            <person name="Shetty S.A."/>
            <person name="Marathe N.P."/>
            <person name="Munot H."/>
            <person name="Antony C.P."/>
            <person name="Dhotre D.P."/>
            <person name="Murrell J.C."/>
            <person name="Shouche Y.S."/>
        </authorList>
    </citation>
    <scope>NUCLEOTIDE SEQUENCE [LARGE SCALE GENOMIC DNA]</scope>
    <source>
        <strain evidence="1 2">MPL</strain>
    </source>
</reference>
<evidence type="ECO:0000313" key="1">
    <source>
        <dbReference type="EMBL" id="EMR11957.1"/>
    </source>
</evidence>
<keyword evidence="2" id="KW-1185">Reference proteome</keyword>
<accession>M7NXE6</accession>
<feature type="non-terminal residue" evidence="1">
    <location>
        <position position="220"/>
    </location>
</feature>
<sequence length="220" mass="24489">MKKVLFMLAGFLFSHIVIAESLHYQIINLDATAQTEVANDELIAQLQVMRSGSDAARLSQEVNRQTARVLDELKAYPDIEARTTAYQTRPIYRDSKISSWQVTQTINLRSKDFDAMSQLLGDIADMANIASLQFQLSDSMVENTRNTLMTEAIQKFRDKASLIQQQFGEPGYRLVNLSVDTGHYFPQPAMERGMLMSADMAVKSSAPVALEAGSNTVSVT</sequence>
<dbReference type="STRING" id="1286106.MPL1_12893"/>
<dbReference type="eggNOG" id="COG3471">
    <property type="taxonomic scope" value="Bacteria"/>
</dbReference>
<dbReference type="Proteomes" id="UP000012019">
    <property type="component" value="Unassembled WGS sequence"/>
</dbReference>
<dbReference type="AlphaFoldDB" id="M7NXE6"/>
<dbReference type="Pfam" id="PF04402">
    <property type="entry name" value="SIMPL"/>
    <property type="match status" value="1"/>
</dbReference>
<dbReference type="InterPro" id="IPR052022">
    <property type="entry name" value="26kDa_periplasmic_antigen"/>
</dbReference>
<dbReference type="Gene3D" id="3.30.70.2970">
    <property type="entry name" value="Protein of unknown function (DUF541), domain 2"/>
    <property type="match status" value="1"/>
</dbReference>
<protein>
    <submittedName>
        <fullName evidence="1">Periplasmic/secreted protein</fullName>
    </submittedName>
</protein>
<dbReference type="EMBL" id="APHR01000080">
    <property type="protein sequence ID" value="EMR11957.1"/>
    <property type="molecule type" value="Genomic_DNA"/>
</dbReference>
<name>M7NXE6_9GAMM</name>
<comment type="caution">
    <text evidence="1">The sequence shown here is derived from an EMBL/GenBank/DDBJ whole genome shotgun (WGS) entry which is preliminary data.</text>
</comment>
<dbReference type="PANTHER" id="PTHR34387:SF1">
    <property type="entry name" value="PERIPLASMIC IMMUNOGENIC PROTEIN"/>
    <property type="match status" value="1"/>
</dbReference>
<dbReference type="InterPro" id="IPR007497">
    <property type="entry name" value="SIMPL/DUF541"/>
</dbReference>
<dbReference type="Gene3D" id="3.30.110.170">
    <property type="entry name" value="Protein of unknown function (DUF541), domain 1"/>
    <property type="match status" value="1"/>
</dbReference>
<dbReference type="PANTHER" id="PTHR34387">
    <property type="entry name" value="SLR1258 PROTEIN"/>
    <property type="match status" value="1"/>
</dbReference>
<proteinExistence type="predicted"/>
<dbReference type="GO" id="GO:0006974">
    <property type="term" value="P:DNA damage response"/>
    <property type="evidence" value="ECO:0007669"/>
    <property type="project" value="TreeGrafter"/>
</dbReference>
<dbReference type="OrthoDB" id="7062395at2"/>
<gene>
    <name evidence="1" type="ORF">MPL1_12893</name>
</gene>
<organism evidence="1 2">
    <name type="scientific">Methylophaga lonarensis MPL</name>
    <dbReference type="NCBI Taxonomy" id="1286106"/>
    <lineage>
        <taxon>Bacteria</taxon>
        <taxon>Pseudomonadati</taxon>
        <taxon>Pseudomonadota</taxon>
        <taxon>Gammaproteobacteria</taxon>
        <taxon>Thiotrichales</taxon>
        <taxon>Piscirickettsiaceae</taxon>
        <taxon>Methylophaga</taxon>
    </lineage>
</organism>